<feature type="coiled-coil region" evidence="3">
    <location>
        <begin position="390"/>
        <end position="482"/>
    </location>
</feature>
<dbReference type="SMART" id="SM00857">
    <property type="entry name" value="Resolvase"/>
    <property type="match status" value="1"/>
</dbReference>
<dbReference type="InterPro" id="IPR011109">
    <property type="entry name" value="DNA_bind_recombinase_dom"/>
</dbReference>
<dbReference type="PROSITE" id="PS51737">
    <property type="entry name" value="RECOMBINASE_DNA_BIND"/>
    <property type="match status" value="1"/>
</dbReference>
<dbReference type="InterPro" id="IPR050639">
    <property type="entry name" value="SSR_resolvase"/>
</dbReference>
<proteinExistence type="predicted"/>
<gene>
    <name evidence="6" type="ORF">SDC9_38138</name>
</gene>
<name>A0A644VLC9_9ZZZZ</name>
<evidence type="ECO:0000313" key="6">
    <source>
        <dbReference type="EMBL" id="MPL92047.1"/>
    </source>
</evidence>
<dbReference type="Gene3D" id="3.40.50.1390">
    <property type="entry name" value="Resolvase, N-terminal catalytic domain"/>
    <property type="match status" value="1"/>
</dbReference>
<feature type="domain" description="Resolvase/invertase-type recombinase catalytic" evidence="4">
    <location>
        <begin position="5"/>
        <end position="166"/>
    </location>
</feature>
<dbReference type="Pfam" id="PF00239">
    <property type="entry name" value="Resolvase"/>
    <property type="match status" value="1"/>
</dbReference>
<comment type="caution">
    <text evidence="6">The sequence shown here is derived from an EMBL/GenBank/DDBJ whole genome shotgun (WGS) entry which is preliminary data.</text>
</comment>
<dbReference type="InterPro" id="IPR038109">
    <property type="entry name" value="DNA_bind_recomb_sf"/>
</dbReference>
<dbReference type="GO" id="GO:0000150">
    <property type="term" value="F:DNA strand exchange activity"/>
    <property type="evidence" value="ECO:0007669"/>
    <property type="project" value="InterPro"/>
</dbReference>
<evidence type="ECO:0000256" key="1">
    <source>
        <dbReference type="ARBA" id="ARBA00023125"/>
    </source>
</evidence>
<dbReference type="Pfam" id="PF07508">
    <property type="entry name" value="Recombinase"/>
    <property type="match status" value="1"/>
</dbReference>
<feature type="domain" description="Recombinase" evidence="5">
    <location>
        <begin position="179"/>
        <end position="306"/>
    </location>
</feature>
<keyword evidence="1" id="KW-0238">DNA-binding</keyword>
<protein>
    <submittedName>
        <fullName evidence="6">Uncharacterized protein</fullName>
    </submittedName>
</protein>
<dbReference type="PANTHER" id="PTHR30461:SF2">
    <property type="entry name" value="SERINE RECOMBINASE PINE-RELATED"/>
    <property type="match status" value="1"/>
</dbReference>
<dbReference type="GO" id="GO:0003677">
    <property type="term" value="F:DNA binding"/>
    <property type="evidence" value="ECO:0007669"/>
    <property type="project" value="UniProtKB-KW"/>
</dbReference>
<sequence length="588" mass="67534">MPKAKAYSYIRFSSLEQKNGDSERRQKELAERYAKEHDLILDDSRRMTDEGLSAYHGIHRLKGALGNFLKQVENGDIERGSYLLVENLDRLSRADVLEALEQFNSIIKAGITIVTLQDNMVYSKESISANFTQLLISVSIMARAHEESETKARRVREAWKNKRERAVTENHKLTARCPAWLELSADRKEYVPIKERVEAIRKIFKMKADGIGNGTITRLMNQQKNGWKPSNPKKSVPGWQESYVVKLLHNNRALIGEYQPKKTIKEGGKNKSVPAGEPIQNYYPAVIDKELFNRVQRIIQENLKRGNCNGGGRVSKANNLFPHIAKCYLCGEPLQLIDKGQPPKGNRYYICNRARRGLGCKKTLTRYDILEPLLIRLCVSLDVKEILPGFEESQSELSNLRGRIQAIEGEKEQLNKQISNLTDAIAETEVKEIIKRYNKRVEEANEKLLALDSNLENLIQEKERLENLHLDTEKQIQSIQELFSVMQTLEGDERLVLRLRLRQEIKRLVKEIRIEPGTYNGIMEFNSGFKHAWEVDSENRLHRIFYTWKKDRNGEKAKKTFYIKKGATIESLSAFPEGIDILALAGVS</sequence>
<dbReference type="InterPro" id="IPR006119">
    <property type="entry name" value="Resolv_N"/>
</dbReference>
<evidence type="ECO:0000259" key="5">
    <source>
        <dbReference type="PROSITE" id="PS51737"/>
    </source>
</evidence>
<accession>A0A644VLC9</accession>
<evidence type="ECO:0000256" key="2">
    <source>
        <dbReference type="ARBA" id="ARBA00023172"/>
    </source>
</evidence>
<dbReference type="PROSITE" id="PS51736">
    <property type="entry name" value="RECOMBINASES_3"/>
    <property type="match status" value="1"/>
</dbReference>
<reference evidence="6" key="1">
    <citation type="submission" date="2019-08" db="EMBL/GenBank/DDBJ databases">
        <authorList>
            <person name="Kucharzyk K."/>
            <person name="Murdoch R.W."/>
            <person name="Higgins S."/>
            <person name="Loffler F."/>
        </authorList>
    </citation>
    <scope>NUCLEOTIDE SEQUENCE</scope>
</reference>
<dbReference type="Gene3D" id="3.90.1750.20">
    <property type="entry name" value="Putative Large Serine Recombinase, Chain B, Domain 2"/>
    <property type="match status" value="1"/>
</dbReference>
<organism evidence="6">
    <name type="scientific">bioreactor metagenome</name>
    <dbReference type="NCBI Taxonomy" id="1076179"/>
    <lineage>
        <taxon>unclassified sequences</taxon>
        <taxon>metagenomes</taxon>
        <taxon>ecological metagenomes</taxon>
    </lineage>
</organism>
<dbReference type="SUPFAM" id="SSF53041">
    <property type="entry name" value="Resolvase-like"/>
    <property type="match status" value="1"/>
</dbReference>
<dbReference type="InterPro" id="IPR036162">
    <property type="entry name" value="Resolvase-like_N_sf"/>
</dbReference>
<dbReference type="EMBL" id="VSSQ01000346">
    <property type="protein sequence ID" value="MPL92047.1"/>
    <property type="molecule type" value="Genomic_DNA"/>
</dbReference>
<dbReference type="AlphaFoldDB" id="A0A644VLC9"/>
<dbReference type="PANTHER" id="PTHR30461">
    <property type="entry name" value="DNA-INVERTASE FROM LAMBDOID PROPHAGE"/>
    <property type="match status" value="1"/>
</dbReference>
<evidence type="ECO:0000259" key="4">
    <source>
        <dbReference type="PROSITE" id="PS51736"/>
    </source>
</evidence>
<dbReference type="CDD" id="cd00338">
    <property type="entry name" value="Ser_Recombinase"/>
    <property type="match status" value="1"/>
</dbReference>
<evidence type="ECO:0000256" key="3">
    <source>
        <dbReference type="SAM" id="Coils"/>
    </source>
</evidence>
<keyword evidence="3" id="KW-0175">Coiled coil</keyword>
<keyword evidence="2" id="KW-0233">DNA recombination</keyword>